<dbReference type="AlphaFoldDB" id="A0A3S0ZUL6"/>
<feature type="non-terminal residue" evidence="4">
    <location>
        <position position="109"/>
    </location>
</feature>
<dbReference type="Pfam" id="PF04548">
    <property type="entry name" value="AIG1"/>
    <property type="match status" value="1"/>
</dbReference>
<dbReference type="GO" id="GO:0005525">
    <property type="term" value="F:GTP binding"/>
    <property type="evidence" value="ECO:0007669"/>
    <property type="project" value="InterPro"/>
</dbReference>
<evidence type="ECO:0000256" key="2">
    <source>
        <dbReference type="ARBA" id="ARBA00022741"/>
    </source>
</evidence>
<evidence type="ECO:0000259" key="3">
    <source>
        <dbReference type="Pfam" id="PF04548"/>
    </source>
</evidence>
<reference evidence="4 5" key="1">
    <citation type="submission" date="2019-01" db="EMBL/GenBank/DDBJ databases">
        <title>A draft genome assembly of the solar-powered sea slug Elysia chlorotica.</title>
        <authorList>
            <person name="Cai H."/>
            <person name="Li Q."/>
            <person name="Fang X."/>
            <person name="Li J."/>
            <person name="Curtis N.E."/>
            <person name="Altenburger A."/>
            <person name="Shibata T."/>
            <person name="Feng M."/>
            <person name="Maeda T."/>
            <person name="Schwartz J.A."/>
            <person name="Shigenobu S."/>
            <person name="Lundholm N."/>
            <person name="Nishiyama T."/>
            <person name="Yang H."/>
            <person name="Hasebe M."/>
            <person name="Li S."/>
            <person name="Pierce S.K."/>
            <person name="Wang J."/>
        </authorList>
    </citation>
    <scope>NUCLEOTIDE SEQUENCE [LARGE SCALE GENOMIC DNA]</scope>
    <source>
        <strain evidence="4">EC2010</strain>
        <tissue evidence="4">Whole organism of an adult</tissue>
    </source>
</reference>
<dbReference type="OrthoDB" id="431287at2759"/>
<evidence type="ECO:0000313" key="4">
    <source>
        <dbReference type="EMBL" id="RUS86229.1"/>
    </source>
</evidence>
<organism evidence="4 5">
    <name type="scientific">Elysia chlorotica</name>
    <name type="common">Eastern emerald elysia</name>
    <name type="synonym">Sea slug</name>
    <dbReference type="NCBI Taxonomy" id="188477"/>
    <lineage>
        <taxon>Eukaryota</taxon>
        <taxon>Metazoa</taxon>
        <taxon>Spiralia</taxon>
        <taxon>Lophotrochozoa</taxon>
        <taxon>Mollusca</taxon>
        <taxon>Gastropoda</taxon>
        <taxon>Heterobranchia</taxon>
        <taxon>Euthyneura</taxon>
        <taxon>Panpulmonata</taxon>
        <taxon>Sacoglossa</taxon>
        <taxon>Placobranchoidea</taxon>
        <taxon>Plakobranchidae</taxon>
        <taxon>Elysia</taxon>
    </lineage>
</organism>
<accession>A0A3S0ZUL6</accession>
<keyword evidence="5" id="KW-1185">Reference proteome</keyword>
<comment type="caution">
    <text evidence="4">The sequence shown here is derived from an EMBL/GenBank/DDBJ whole genome shotgun (WGS) entry which is preliminary data.</text>
</comment>
<protein>
    <recommendedName>
        <fullName evidence="3">AIG1-type G domain-containing protein</fullName>
    </recommendedName>
</protein>
<dbReference type="EMBL" id="RQTK01000146">
    <property type="protein sequence ID" value="RUS86229.1"/>
    <property type="molecule type" value="Genomic_DNA"/>
</dbReference>
<dbReference type="InterPro" id="IPR006703">
    <property type="entry name" value="G_AIG1"/>
</dbReference>
<gene>
    <name evidence="4" type="ORF">EGW08_006024</name>
</gene>
<comment type="similarity">
    <text evidence="1">Belongs to the TRAFAC class TrmE-Era-EngA-EngB-Septin-like GTPase superfamily. AIG1/Toc34/Toc159-like paraseptin GTPase family. IAN subfamily.</text>
</comment>
<name>A0A3S0ZUL6_ELYCH</name>
<feature type="domain" description="AIG1-type G" evidence="3">
    <location>
        <begin position="13"/>
        <end position="109"/>
    </location>
</feature>
<dbReference type="InterPro" id="IPR027417">
    <property type="entry name" value="P-loop_NTPase"/>
</dbReference>
<evidence type="ECO:0000313" key="5">
    <source>
        <dbReference type="Proteomes" id="UP000271974"/>
    </source>
</evidence>
<proteinExistence type="inferred from homology"/>
<feature type="non-terminal residue" evidence="4">
    <location>
        <position position="1"/>
    </location>
</feature>
<keyword evidence="2" id="KW-0547">Nucleotide-binding</keyword>
<dbReference type="Proteomes" id="UP000271974">
    <property type="component" value="Unassembled WGS sequence"/>
</dbReference>
<dbReference type="Gene3D" id="3.40.50.300">
    <property type="entry name" value="P-loop containing nucleotide triphosphate hydrolases"/>
    <property type="match status" value="1"/>
</dbReference>
<evidence type="ECO:0000256" key="1">
    <source>
        <dbReference type="ARBA" id="ARBA00008535"/>
    </source>
</evidence>
<sequence length="109" mass="12579">QDMKDNNKKTNDCQTLIHVIKFGSTFKEDIEFLKTLKKSLGSGNVSDKIILVMSNRDTFERVSAMEGGITFTDWCKREGKPFQDMMKECGNRIVLFDNMTDDEDKKTEQ</sequence>